<reference evidence="1" key="1">
    <citation type="journal article" date="2021" name="PeerJ">
        <title>Extensive microbial diversity within the chicken gut microbiome revealed by metagenomics and culture.</title>
        <authorList>
            <person name="Gilroy R."/>
            <person name="Ravi A."/>
            <person name="Getino M."/>
            <person name="Pursley I."/>
            <person name="Horton D.L."/>
            <person name="Alikhan N.F."/>
            <person name="Baker D."/>
            <person name="Gharbi K."/>
            <person name="Hall N."/>
            <person name="Watson M."/>
            <person name="Adriaenssens E.M."/>
            <person name="Foster-Nyarko E."/>
            <person name="Jarju S."/>
            <person name="Secka A."/>
            <person name="Antonio M."/>
            <person name="Oren A."/>
            <person name="Chaudhuri R.R."/>
            <person name="La Ragione R."/>
            <person name="Hildebrand F."/>
            <person name="Pallen M.J."/>
        </authorList>
    </citation>
    <scope>NUCLEOTIDE SEQUENCE</scope>
    <source>
        <strain evidence="1">CHK188-16595</strain>
    </source>
</reference>
<gene>
    <name evidence="1" type="ORF">IAA37_00015</name>
</gene>
<dbReference type="AlphaFoldDB" id="A0A9D2MGD0"/>
<name>A0A9D2MGD0_9FIRM</name>
<evidence type="ECO:0000313" key="2">
    <source>
        <dbReference type="Proteomes" id="UP000823877"/>
    </source>
</evidence>
<evidence type="ECO:0000313" key="1">
    <source>
        <dbReference type="EMBL" id="HJB74047.1"/>
    </source>
</evidence>
<accession>A0A9D2MGD0</accession>
<reference evidence="1" key="2">
    <citation type="submission" date="2021-04" db="EMBL/GenBank/DDBJ databases">
        <authorList>
            <person name="Gilroy R."/>
        </authorList>
    </citation>
    <scope>NUCLEOTIDE SEQUENCE</scope>
    <source>
        <strain evidence="1">CHK188-16595</strain>
    </source>
</reference>
<organism evidence="1 2">
    <name type="scientific">Candidatus Eubacterium faecale</name>
    <dbReference type="NCBI Taxonomy" id="2838568"/>
    <lineage>
        <taxon>Bacteria</taxon>
        <taxon>Bacillati</taxon>
        <taxon>Bacillota</taxon>
        <taxon>Clostridia</taxon>
        <taxon>Eubacteriales</taxon>
        <taxon>Eubacteriaceae</taxon>
        <taxon>Eubacterium</taxon>
    </lineage>
</organism>
<comment type="caution">
    <text evidence="1">The sequence shown here is derived from an EMBL/GenBank/DDBJ whole genome shotgun (WGS) entry which is preliminary data.</text>
</comment>
<protein>
    <submittedName>
        <fullName evidence="1">Uncharacterized protein</fullName>
    </submittedName>
</protein>
<proteinExistence type="predicted"/>
<dbReference type="Proteomes" id="UP000823877">
    <property type="component" value="Unassembled WGS sequence"/>
</dbReference>
<dbReference type="EMBL" id="DWXN01000001">
    <property type="protein sequence ID" value="HJB74047.1"/>
    <property type="molecule type" value="Genomic_DNA"/>
</dbReference>
<sequence length="161" mass="18751">MKNKLDWFEDCYQTYNEGNWITKRIFKKVAVTKGDHHHCLIDAKKLSFYDYPGSEKQGYCSTDGRIWLCEKCYHTVCELGHKLKIEPNTVKEIESAVDKGHKVVLSLDNVQYEMSGDSEQILVLHNGITSEYKNYAEMEKKQKFYGKLLKEIIDDVFVGVK</sequence>